<evidence type="ECO:0000313" key="2">
    <source>
        <dbReference type="EMBL" id="SDQ99778.1"/>
    </source>
</evidence>
<feature type="transmembrane region" description="Helical" evidence="1">
    <location>
        <begin position="43"/>
        <end position="65"/>
    </location>
</feature>
<dbReference type="InterPro" id="IPR055693">
    <property type="entry name" value="DUF7269"/>
</dbReference>
<accession>A0A1H1FG50</accession>
<dbReference type="OrthoDB" id="31512at2157"/>
<name>A0A1H1FG50_NATTX</name>
<keyword evidence="1" id="KW-0812">Transmembrane</keyword>
<dbReference type="RefSeq" id="WP_090380910.1">
    <property type="nucleotide sequence ID" value="NZ_FNLC01000002.1"/>
</dbReference>
<proteinExistence type="predicted"/>
<evidence type="ECO:0000313" key="3">
    <source>
        <dbReference type="Proteomes" id="UP000198848"/>
    </source>
</evidence>
<keyword evidence="3" id="KW-1185">Reference proteome</keyword>
<reference evidence="3" key="1">
    <citation type="submission" date="2016-10" db="EMBL/GenBank/DDBJ databases">
        <authorList>
            <person name="Varghese N."/>
            <person name="Submissions S."/>
        </authorList>
    </citation>
    <scope>NUCLEOTIDE SEQUENCE [LARGE SCALE GENOMIC DNA]</scope>
    <source>
        <strain evidence="3">DSM 24767</strain>
    </source>
</reference>
<protein>
    <submittedName>
        <fullName evidence="2">Uncharacterized protein</fullName>
    </submittedName>
</protein>
<dbReference type="AlphaFoldDB" id="A0A1H1FG50"/>
<dbReference type="Proteomes" id="UP000198848">
    <property type="component" value="Unassembled WGS sequence"/>
</dbReference>
<keyword evidence="1" id="KW-0472">Membrane</keyword>
<organism evidence="2 3">
    <name type="scientific">Natronobacterium texcoconense</name>
    <dbReference type="NCBI Taxonomy" id="1095778"/>
    <lineage>
        <taxon>Archaea</taxon>
        <taxon>Methanobacteriati</taxon>
        <taxon>Methanobacteriota</taxon>
        <taxon>Stenosarchaea group</taxon>
        <taxon>Halobacteria</taxon>
        <taxon>Halobacteriales</taxon>
        <taxon>Natrialbaceae</taxon>
        <taxon>Natronobacterium</taxon>
    </lineage>
</organism>
<keyword evidence="1" id="KW-1133">Transmembrane helix</keyword>
<sequence>MRSIAIVRTTLVAGGLLSFAAGLALVVSSTAAAAIQWPWTGEHFLAATFTLFFLLAFSLVPLGVWSLQDPSETEPTVPEQVPTTPVPGRDVERIVDRRWPVSLPQSRRRRLREQLRETIVRTLVHRSDCDQATAEAMLENGTWTNDPIAAKFVRADPDREGTRLELAIDRLRFTRRLRRTVQAVLVLAEQEVNDR</sequence>
<gene>
    <name evidence="2" type="ORF">SAMN04489842_1951</name>
</gene>
<dbReference type="Pfam" id="PF23933">
    <property type="entry name" value="DUF7269"/>
    <property type="match status" value="1"/>
</dbReference>
<dbReference type="EMBL" id="FNLC01000002">
    <property type="protein sequence ID" value="SDQ99778.1"/>
    <property type="molecule type" value="Genomic_DNA"/>
</dbReference>
<dbReference type="STRING" id="1095778.SAMN04489842_1951"/>
<evidence type="ECO:0000256" key="1">
    <source>
        <dbReference type="SAM" id="Phobius"/>
    </source>
</evidence>